<evidence type="ECO:0000313" key="1">
    <source>
        <dbReference type="EMBL" id="CAG8685502.1"/>
    </source>
</evidence>
<sequence length="61" mass="6817">MQLLDATRATDPDKVPNIYHFPAIISDCDLYQDGDEGTLEFNFQKKLLSAIGISDRNISNS</sequence>
<dbReference type="AlphaFoldDB" id="A0A9N9HL82"/>
<dbReference type="Proteomes" id="UP000789375">
    <property type="component" value="Unassembled WGS sequence"/>
</dbReference>
<dbReference type="EMBL" id="CAJVPP010007214">
    <property type="protein sequence ID" value="CAG8685502.1"/>
    <property type="molecule type" value="Genomic_DNA"/>
</dbReference>
<evidence type="ECO:0000313" key="2">
    <source>
        <dbReference type="Proteomes" id="UP000789375"/>
    </source>
</evidence>
<accession>A0A9N9HL82</accession>
<gene>
    <name evidence="1" type="ORF">FMOSSE_LOCUS13114</name>
</gene>
<protein>
    <submittedName>
        <fullName evidence="1">4337_t:CDS:1</fullName>
    </submittedName>
</protein>
<organism evidence="1 2">
    <name type="scientific">Funneliformis mosseae</name>
    <name type="common">Endomycorrhizal fungus</name>
    <name type="synonym">Glomus mosseae</name>
    <dbReference type="NCBI Taxonomy" id="27381"/>
    <lineage>
        <taxon>Eukaryota</taxon>
        <taxon>Fungi</taxon>
        <taxon>Fungi incertae sedis</taxon>
        <taxon>Mucoromycota</taxon>
        <taxon>Glomeromycotina</taxon>
        <taxon>Glomeromycetes</taxon>
        <taxon>Glomerales</taxon>
        <taxon>Glomeraceae</taxon>
        <taxon>Funneliformis</taxon>
    </lineage>
</organism>
<name>A0A9N9HL82_FUNMO</name>
<keyword evidence="2" id="KW-1185">Reference proteome</keyword>
<comment type="caution">
    <text evidence="1">The sequence shown here is derived from an EMBL/GenBank/DDBJ whole genome shotgun (WGS) entry which is preliminary data.</text>
</comment>
<proteinExistence type="predicted"/>
<reference evidence="1" key="1">
    <citation type="submission" date="2021-06" db="EMBL/GenBank/DDBJ databases">
        <authorList>
            <person name="Kallberg Y."/>
            <person name="Tangrot J."/>
            <person name="Rosling A."/>
        </authorList>
    </citation>
    <scope>NUCLEOTIDE SEQUENCE</scope>
    <source>
        <strain evidence="1">87-6 pot B 2015</strain>
    </source>
</reference>